<proteinExistence type="predicted"/>
<evidence type="ECO:0000256" key="1">
    <source>
        <dbReference type="SAM" id="MobiDB-lite"/>
    </source>
</evidence>
<sequence length="133" mass="14800">MNKTSLVNLAQRLALQPDGTVIALRERIREHLAQNPDALRATQLDRLLPNRGHRGRPRGNRQPSPRPITPEPADDASGNRTDSDSEMDVESSPSWRGIPRTPPRNVRTTSDLLPEEPTPEDTKTRTDTIGILS</sequence>
<dbReference type="HOGENOM" id="CLU_1906121_0_0_1"/>
<gene>
    <name evidence="2" type="ORF">AGABI1DRAFT_94489</name>
</gene>
<dbReference type="AlphaFoldDB" id="K5WYX7"/>
<dbReference type="EMBL" id="JH971406">
    <property type="protein sequence ID" value="EKM76033.1"/>
    <property type="molecule type" value="Genomic_DNA"/>
</dbReference>
<organism evidence="2 3">
    <name type="scientific">Agaricus bisporus var. burnettii (strain JB137-S8 / ATCC MYA-4627 / FGSC 10392)</name>
    <name type="common">White button mushroom</name>
    <dbReference type="NCBI Taxonomy" id="597362"/>
    <lineage>
        <taxon>Eukaryota</taxon>
        <taxon>Fungi</taxon>
        <taxon>Dikarya</taxon>
        <taxon>Basidiomycota</taxon>
        <taxon>Agaricomycotina</taxon>
        <taxon>Agaricomycetes</taxon>
        <taxon>Agaricomycetidae</taxon>
        <taxon>Agaricales</taxon>
        <taxon>Agaricineae</taxon>
        <taxon>Agaricaceae</taxon>
        <taxon>Agaricus</taxon>
    </lineage>
</organism>
<protein>
    <submittedName>
        <fullName evidence="2">Uncharacterized protein</fullName>
    </submittedName>
</protein>
<dbReference type="Proteomes" id="UP000008493">
    <property type="component" value="Unassembled WGS sequence"/>
</dbReference>
<dbReference type="GeneID" id="18832568"/>
<accession>K5WYX7</accession>
<reference evidence="3" key="1">
    <citation type="journal article" date="2012" name="Proc. Natl. Acad. Sci. U.S.A.">
        <title>Genome sequence of the button mushroom Agaricus bisporus reveals mechanisms governing adaptation to a humic-rich ecological niche.</title>
        <authorList>
            <person name="Morin E."/>
            <person name="Kohler A."/>
            <person name="Baker A.R."/>
            <person name="Foulongne-Oriol M."/>
            <person name="Lombard V."/>
            <person name="Nagy L.G."/>
            <person name="Ohm R.A."/>
            <person name="Patyshakuliyeva A."/>
            <person name="Brun A."/>
            <person name="Aerts A.L."/>
            <person name="Bailey A.M."/>
            <person name="Billette C."/>
            <person name="Coutinho P.M."/>
            <person name="Deakin G."/>
            <person name="Doddapaneni H."/>
            <person name="Floudas D."/>
            <person name="Grimwood J."/>
            <person name="Hilden K."/>
            <person name="Kuees U."/>
            <person name="LaButti K.M."/>
            <person name="Lapidus A."/>
            <person name="Lindquist E.A."/>
            <person name="Lucas S.M."/>
            <person name="Murat C."/>
            <person name="Riley R.W."/>
            <person name="Salamov A.A."/>
            <person name="Schmutz J."/>
            <person name="Subramanian V."/>
            <person name="Woesten H.A.B."/>
            <person name="Xu J."/>
            <person name="Eastwood D.C."/>
            <person name="Foster G.D."/>
            <person name="Sonnenberg A.S."/>
            <person name="Cullen D."/>
            <person name="de Vries R.P."/>
            <person name="Lundell T."/>
            <person name="Hibbett D.S."/>
            <person name="Henrissat B."/>
            <person name="Burton K.S."/>
            <person name="Kerrigan R.W."/>
            <person name="Challen M.P."/>
            <person name="Grigoriev I.V."/>
            <person name="Martin F."/>
        </authorList>
    </citation>
    <scope>NUCLEOTIDE SEQUENCE [LARGE SCALE GENOMIC DNA]</scope>
    <source>
        <strain evidence="3">JB137-S8 / ATCC MYA-4627 / FGSC 10392</strain>
    </source>
</reference>
<keyword evidence="3" id="KW-1185">Reference proteome</keyword>
<dbReference type="RefSeq" id="XP_007333402.1">
    <property type="nucleotide sequence ID" value="XM_007333340.1"/>
</dbReference>
<dbReference type="InParanoid" id="K5WYX7"/>
<feature type="region of interest" description="Disordered" evidence="1">
    <location>
        <begin position="33"/>
        <end position="133"/>
    </location>
</feature>
<dbReference type="KEGG" id="abp:AGABI1DRAFT94489"/>
<evidence type="ECO:0000313" key="2">
    <source>
        <dbReference type="EMBL" id="EKM76033.1"/>
    </source>
</evidence>
<evidence type="ECO:0000313" key="3">
    <source>
        <dbReference type="Proteomes" id="UP000008493"/>
    </source>
</evidence>
<name>K5WYX7_AGABU</name>